<evidence type="ECO:0000313" key="3">
    <source>
        <dbReference type="Proteomes" id="UP000739538"/>
    </source>
</evidence>
<feature type="signal peptide" evidence="1">
    <location>
        <begin position="1"/>
        <end position="20"/>
    </location>
</feature>
<accession>A0A956SDX5</accession>
<gene>
    <name evidence="2" type="ORF">KDA27_14110</name>
</gene>
<dbReference type="EMBL" id="JAGQHS010000073">
    <property type="protein sequence ID" value="MCA9756935.1"/>
    <property type="molecule type" value="Genomic_DNA"/>
</dbReference>
<dbReference type="Proteomes" id="UP000739538">
    <property type="component" value="Unassembled WGS sequence"/>
</dbReference>
<organism evidence="2 3">
    <name type="scientific">Eiseniibacteriota bacterium</name>
    <dbReference type="NCBI Taxonomy" id="2212470"/>
    <lineage>
        <taxon>Bacteria</taxon>
        <taxon>Candidatus Eiseniibacteriota</taxon>
    </lineage>
</organism>
<reference evidence="2" key="2">
    <citation type="journal article" date="2021" name="Microbiome">
        <title>Successional dynamics and alternative stable states in a saline activated sludge microbial community over 9 years.</title>
        <authorList>
            <person name="Wang Y."/>
            <person name="Ye J."/>
            <person name="Ju F."/>
            <person name="Liu L."/>
            <person name="Boyd J.A."/>
            <person name="Deng Y."/>
            <person name="Parks D.H."/>
            <person name="Jiang X."/>
            <person name="Yin X."/>
            <person name="Woodcroft B.J."/>
            <person name="Tyson G.W."/>
            <person name="Hugenholtz P."/>
            <person name="Polz M.F."/>
            <person name="Zhang T."/>
        </authorList>
    </citation>
    <scope>NUCLEOTIDE SEQUENCE</scope>
    <source>
        <strain evidence="2">HKST-UBA02</strain>
    </source>
</reference>
<evidence type="ECO:0000313" key="2">
    <source>
        <dbReference type="EMBL" id="MCA9756935.1"/>
    </source>
</evidence>
<keyword evidence="1" id="KW-0732">Signal</keyword>
<comment type="caution">
    <text evidence="2">The sequence shown here is derived from an EMBL/GenBank/DDBJ whole genome shotgun (WGS) entry which is preliminary data.</text>
</comment>
<proteinExistence type="predicted"/>
<reference evidence="2" key="1">
    <citation type="submission" date="2020-04" db="EMBL/GenBank/DDBJ databases">
        <authorList>
            <person name="Zhang T."/>
        </authorList>
    </citation>
    <scope>NUCLEOTIDE SEQUENCE</scope>
    <source>
        <strain evidence="2">HKST-UBA02</strain>
    </source>
</reference>
<protein>
    <recommendedName>
        <fullName evidence="4">Carboxypeptidase regulatory-like domain-containing protein</fullName>
    </recommendedName>
</protein>
<dbReference type="AlphaFoldDB" id="A0A956SDX5"/>
<name>A0A956SDX5_UNCEI</name>
<feature type="chain" id="PRO_5036796030" description="Carboxypeptidase regulatory-like domain-containing protein" evidence="1">
    <location>
        <begin position="21"/>
        <end position="144"/>
    </location>
</feature>
<evidence type="ECO:0000256" key="1">
    <source>
        <dbReference type="SAM" id="SignalP"/>
    </source>
</evidence>
<sequence length="144" mass="15373">MFRFVVCALALFLAAAPALAQDQLATFSGTVSDADDLGLGGVSVKVFVDGFLKGSAVSGADGGYETNFHYDEFGDQTIVAWFIPQAGLGQVPEIVVLRESEASKTMGLWNPCLIRVDLSASTSFDATIYDEKSKFGVLGERECF</sequence>
<evidence type="ECO:0008006" key="4">
    <source>
        <dbReference type="Google" id="ProtNLM"/>
    </source>
</evidence>